<dbReference type="InterPro" id="IPR051798">
    <property type="entry name" value="Class-II_PLP-Dep_Aminotrans"/>
</dbReference>
<name>A0A1J7BCF0_9ACTN</name>
<organism evidence="8 9">
    <name type="scientific">Mangrovactinospora gilvigrisea</name>
    <dbReference type="NCBI Taxonomy" id="1428644"/>
    <lineage>
        <taxon>Bacteria</taxon>
        <taxon>Bacillati</taxon>
        <taxon>Actinomycetota</taxon>
        <taxon>Actinomycetes</taxon>
        <taxon>Kitasatosporales</taxon>
        <taxon>Streptomycetaceae</taxon>
        <taxon>Mangrovactinospora</taxon>
    </lineage>
</organism>
<protein>
    <recommendedName>
        <fullName evidence="2">cysteine-S-conjugate beta-lyase</fullName>
        <ecNumber evidence="2">4.4.1.13</ecNumber>
    </recommendedName>
</protein>
<evidence type="ECO:0000256" key="3">
    <source>
        <dbReference type="ARBA" id="ARBA00022898"/>
    </source>
</evidence>
<dbReference type="PANTHER" id="PTHR43525">
    <property type="entry name" value="PROTEIN MALY"/>
    <property type="match status" value="1"/>
</dbReference>
<evidence type="ECO:0000313" key="9">
    <source>
        <dbReference type="Proteomes" id="UP000243342"/>
    </source>
</evidence>
<accession>A0A1J7BCF0</accession>
<sequence>MAAPVTPPSPSSPSSPFSSSSSPSPSGGVFSVPAEELRTRRSTKWREFPADVLPLWVAEMDVRLAPRIRERLSGMVESGDTGYMDPARLPAAFADFAARRWGLSIDTGRLYILQDIMRGVLELLRYGTAPGDGVVINQPVYGPFPVTVEEAGRRVVNAPLAHDAATGRYELDLDALEDAFRAGNRVWLLCNPHNPVGRCWTRQELSAAAELADRYGVLVIADEVHGPLVHAPHTFTPFSSLEAESARRAATLFSASKAWNVAGLKCALLTTRSPRTWGIVEQFCFEVGLGSSILGVAANEAAFGESEEWLDGLLGALAENRRLLGGLLREQVPGVRWEPEHAEATYLAWLDCRGLGLDDPYATFLQRGRVAFEPGTKYGDAYGGFVRLNYATSPEVLREAVGRMAAAVA</sequence>
<proteinExistence type="inferred from homology"/>
<comment type="similarity">
    <text evidence="5">Belongs to the class-II pyridoxal-phosphate-dependent aminotransferase family. MalY/PatB cystathionine beta-lyase subfamily.</text>
</comment>
<dbReference type="OrthoDB" id="3224382at2"/>
<dbReference type="Proteomes" id="UP000243342">
    <property type="component" value="Unassembled WGS sequence"/>
</dbReference>
<feature type="domain" description="Aminotransferase class I/classII large" evidence="7">
    <location>
        <begin position="89"/>
        <end position="403"/>
    </location>
</feature>
<dbReference type="GO" id="GO:0030170">
    <property type="term" value="F:pyridoxal phosphate binding"/>
    <property type="evidence" value="ECO:0007669"/>
    <property type="project" value="InterPro"/>
</dbReference>
<evidence type="ECO:0000256" key="2">
    <source>
        <dbReference type="ARBA" id="ARBA00012224"/>
    </source>
</evidence>
<evidence type="ECO:0000256" key="4">
    <source>
        <dbReference type="ARBA" id="ARBA00023239"/>
    </source>
</evidence>
<gene>
    <name evidence="8" type="ORF">BIV57_16595</name>
</gene>
<dbReference type="Gene3D" id="3.90.1150.10">
    <property type="entry name" value="Aspartate Aminotransferase, domain 1"/>
    <property type="match status" value="1"/>
</dbReference>
<dbReference type="InterPro" id="IPR015421">
    <property type="entry name" value="PyrdxlP-dep_Trfase_major"/>
</dbReference>
<keyword evidence="4" id="KW-0456">Lyase</keyword>
<reference evidence="8 9" key="1">
    <citation type="submission" date="2016-10" db="EMBL/GenBank/DDBJ databases">
        <title>Genome sequence of Streptomyces gilvigriseus MUSC 26.</title>
        <authorList>
            <person name="Lee L.-H."/>
            <person name="Ser H.-L."/>
        </authorList>
    </citation>
    <scope>NUCLEOTIDE SEQUENCE [LARGE SCALE GENOMIC DNA]</scope>
    <source>
        <strain evidence="8 9">MUSC 26</strain>
    </source>
</reference>
<dbReference type="GO" id="GO:0047804">
    <property type="term" value="F:cysteine-S-conjugate beta-lyase activity"/>
    <property type="evidence" value="ECO:0007669"/>
    <property type="project" value="UniProtKB-EC"/>
</dbReference>
<dbReference type="SUPFAM" id="SSF53383">
    <property type="entry name" value="PLP-dependent transferases"/>
    <property type="match status" value="1"/>
</dbReference>
<dbReference type="EMBL" id="MLCF01000098">
    <property type="protein sequence ID" value="OIV36375.1"/>
    <property type="molecule type" value="Genomic_DNA"/>
</dbReference>
<dbReference type="InterPro" id="IPR015424">
    <property type="entry name" value="PyrdxlP-dep_Trfase"/>
</dbReference>
<dbReference type="InterPro" id="IPR015422">
    <property type="entry name" value="PyrdxlP-dep_Trfase_small"/>
</dbReference>
<evidence type="ECO:0000256" key="1">
    <source>
        <dbReference type="ARBA" id="ARBA00001933"/>
    </source>
</evidence>
<feature type="compositionally biased region" description="Low complexity" evidence="6">
    <location>
        <begin position="14"/>
        <end position="32"/>
    </location>
</feature>
<evidence type="ECO:0000259" key="7">
    <source>
        <dbReference type="Pfam" id="PF00155"/>
    </source>
</evidence>
<dbReference type="AlphaFoldDB" id="A0A1J7BCF0"/>
<evidence type="ECO:0000256" key="5">
    <source>
        <dbReference type="ARBA" id="ARBA00037974"/>
    </source>
</evidence>
<keyword evidence="3" id="KW-0663">Pyridoxal phosphate</keyword>
<dbReference type="Gene3D" id="3.40.640.10">
    <property type="entry name" value="Type I PLP-dependent aspartate aminotransferase-like (Major domain)"/>
    <property type="match status" value="1"/>
</dbReference>
<feature type="region of interest" description="Disordered" evidence="6">
    <location>
        <begin position="1"/>
        <end position="32"/>
    </location>
</feature>
<evidence type="ECO:0000256" key="6">
    <source>
        <dbReference type="SAM" id="MobiDB-lite"/>
    </source>
</evidence>
<dbReference type="Pfam" id="PF00155">
    <property type="entry name" value="Aminotran_1_2"/>
    <property type="match status" value="1"/>
</dbReference>
<dbReference type="InterPro" id="IPR004839">
    <property type="entry name" value="Aminotransferase_I/II_large"/>
</dbReference>
<dbReference type="RefSeq" id="WP_071657663.1">
    <property type="nucleotide sequence ID" value="NZ_MLCF01000098.1"/>
</dbReference>
<dbReference type="PANTHER" id="PTHR43525:SF2">
    <property type="entry name" value="CYSTATHIONINE BETA-LYASE-RELATED"/>
    <property type="match status" value="1"/>
</dbReference>
<evidence type="ECO:0000313" key="8">
    <source>
        <dbReference type="EMBL" id="OIV36375.1"/>
    </source>
</evidence>
<comment type="caution">
    <text evidence="8">The sequence shown here is derived from an EMBL/GenBank/DDBJ whole genome shotgun (WGS) entry which is preliminary data.</text>
</comment>
<keyword evidence="9" id="KW-1185">Reference proteome</keyword>
<comment type="cofactor">
    <cofactor evidence="1">
        <name>pyridoxal 5'-phosphate</name>
        <dbReference type="ChEBI" id="CHEBI:597326"/>
    </cofactor>
</comment>
<dbReference type="CDD" id="cd00609">
    <property type="entry name" value="AAT_like"/>
    <property type="match status" value="1"/>
</dbReference>
<feature type="compositionally biased region" description="Pro residues" evidence="6">
    <location>
        <begin position="1"/>
        <end position="13"/>
    </location>
</feature>
<dbReference type="EC" id="4.4.1.13" evidence="2"/>
<dbReference type="STRING" id="1428644.BIV57_16595"/>